<gene>
    <name evidence="2" type="ORF">D3791_11685</name>
</gene>
<name>A0A6H0SKL4_9MICC</name>
<accession>A0A6H0SKL4</accession>
<dbReference type="EMBL" id="CP032549">
    <property type="protein sequence ID" value="QIV87710.1"/>
    <property type="molecule type" value="Genomic_DNA"/>
</dbReference>
<protein>
    <submittedName>
        <fullName evidence="2">Uncharacterized protein</fullName>
    </submittedName>
</protein>
<feature type="transmembrane region" description="Helical" evidence="1">
    <location>
        <begin position="35"/>
        <end position="54"/>
    </location>
</feature>
<organism evidence="2 3">
    <name type="scientific">Glutamicibacter mishrai</name>
    <dbReference type="NCBI Taxonomy" id="1775880"/>
    <lineage>
        <taxon>Bacteria</taxon>
        <taxon>Bacillati</taxon>
        <taxon>Actinomycetota</taxon>
        <taxon>Actinomycetes</taxon>
        <taxon>Micrococcales</taxon>
        <taxon>Micrococcaceae</taxon>
        <taxon>Glutamicibacter</taxon>
    </lineage>
</organism>
<keyword evidence="1" id="KW-0812">Transmembrane</keyword>
<dbReference type="Proteomes" id="UP000502331">
    <property type="component" value="Chromosome"/>
</dbReference>
<feature type="transmembrane region" description="Helical" evidence="1">
    <location>
        <begin position="12"/>
        <end position="29"/>
    </location>
</feature>
<evidence type="ECO:0000256" key="1">
    <source>
        <dbReference type="SAM" id="Phobius"/>
    </source>
</evidence>
<sequence length="77" mass="8122">MTHKGIVGTTTLIVLGWTVFVLGLAGLFIDPLIGALLAIAGAVHVSGGMITEALNRKRNTFEDLQNSREESVTAIDS</sequence>
<keyword evidence="1" id="KW-1133">Transmembrane helix</keyword>
<reference evidence="2 3" key="1">
    <citation type="submission" date="2018-09" db="EMBL/GenBank/DDBJ databases">
        <title>Glutamicibacter mishrai S5-52T (LMG 29155T = KCTC 39846T).</title>
        <authorList>
            <person name="Das S.K."/>
        </authorList>
    </citation>
    <scope>NUCLEOTIDE SEQUENCE [LARGE SCALE GENOMIC DNA]</scope>
    <source>
        <strain evidence="2 3">S5-52</strain>
    </source>
</reference>
<dbReference type="AlphaFoldDB" id="A0A6H0SKL4"/>
<proteinExistence type="predicted"/>
<dbReference type="RefSeq" id="WP_172512304.1">
    <property type="nucleotide sequence ID" value="NZ_CP032549.1"/>
</dbReference>
<evidence type="ECO:0000313" key="3">
    <source>
        <dbReference type="Proteomes" id="UP000502331"/>
    </source>
</evidence>
<keyword evidence="3" id="KW-1185">Reference proteome</keyword>
<evidence type="ECO:0000313" key="2">
    <source>
        <dbReference type="EMBL" id="QIV87710.1"/>
    </source>
</evidence>
<keyword evidence="1" id="KW-0472">Membrane</keyword>